<feature type="transmembrane region" description="Helical" evidence="2">
    <location>
        <begin position="73"/>
        <end position="94"/>
    </location>
</feature>
<name>A0A1R0IQ89_SULTH</name>
<evidence type="ECO:0000256" key="2">
    <source>
        <dbReference type="SAM" id="Phobius"/>
    </source>
</evidence>
<dbReference type="Pfam" id="PF02325">
    <property type="entry name" value="CCB3_YggT"/>
    <property type="match status" value="1"/>
</dbReference>
<sequence length="96" mass="10985">MSIIFTHLAETVHILQDVFYVVLMIRIVASFFPPRTAGLWDKATYISTQLTEPILAPIRRRVPLVGMLDLSPLIAFFLVDIASYLLVTLFLYLARF</sequence>
<reference evidence="3 4" key="1">
    <citation type="journal article" date="2014" name="BMC Genomics">
        <title>Comparison of environmental and isolate Sulfobacillus genomes reveals diverse carbon, sulfur, nitrogen, and hydrogen metabolisms.</title>
        <authorList>
            <person name="Justice N.B."/>
            <person name="Norman A."/>
            <person name="Brown C.T."/>
            <person name="Singh A."/>
            <person name="Thomas B.C."/>
            <person name="Banfield J.F."/>
        </authorList>
    </citation>
    <scope>NUCLEOTIDE SEQUENCE [LARGE SCALE GENOMIC DNA]</scope>
    <source>
        <strain evidence="3">AMDSBA5</strain>
    </source>
</reference>
<organism evidence="3 4">
    <name type="scientific">Sulfobacillus thermosulfidooxidans</name>
    <dbReference type="NCBI Taxonomy" id="28034"/>
    <lineage>
        <taxon>Bacteria</taxon>
        <taxon>Bacillati</taxon>
        <taxon>Bacillota</taxon>
        <taxon>Clostridia</taxon>
        <taxon>Eubacteriales</taxon>
        <taxon>Clostridiales Family XVII. Incertae Sedis</taxon>
        <taxon>Sulfobacillus</taxon>
    </lineage>
</organism>
<evidence type="ECO:0000313" key="4">
    <source>
        <dbReference type="Proteomes" id="UP000242705"/>
    </source>
</evidence>
<keyword evidence="2" id="KW-0472">Membrane</keyword>
<keyword evidence="2" id="KW-1133">Transmembrane helix</keyword>
<gene>
    <name evidence="3" type="ORF">C7B47_01430</name>
</gene>
<dbReference type="Proteomes" id="UP000242705">
    <property type="component" value="Unassembled WGS sequence"/>
</dbReference>
<proteinExistence type="inferred from homology"/>
<dbReference type="RefSeq" id="WP_028962347.1">
    <property type="nucleotide sequence ID" value="NZ_MDZD01000018.1"/>
</dbReference>
<dbReference type="InterPro" id="IPR003425">
    <property type="entry name" value="CCB3/YggT"/>
</dbReference>
<dbReference type="GO" id="GO:0016020">
    <property type="term" value="C:membrane"/>
    <property type="evidence" value="ECO:0007669"/>
    <property type="project" value="InterPro"/>
</dbReference>
<dbReference type="PANTHER" id="PTHR33219:SF14">
    <property type="entry name" value="PROTEIN COFACTOR ASSEMBLY OF COMPLEX C SUBUNIT B CCB3, CHLOROPLASTIC-RELATED"/>
    <property type="match status" value="1"/>
</dbReference>
<protein>
    <submittedName>
        <fullName evidence="3">YggT family protein</fullName>
    </submittedName>
</protein>
<feature type="transmembrane region" description="Helical" evidence="2">
    <location>
        <begin position="12"/>
        <end position="32"/>
    </location>
</feature>
<comment type="caution">
    <text evidence="3">The sequence shown here is derived from an EMBL/GenBank/DDBJ whole genome shotgun (WGS) entry which is preliminary data.</text>
</comment>
<comment type="similarity">
    <text evidence="1">Belongs to the YggT family.</text>
</comment>
<accession>A0A1R0IQ89</accession>
<dbReference type="EMBL" id="PXYX01000001">
    <property type="protein sequence ID" value="PSR29999.1"/>
    <property type="molecule type" value="Genomic_DNA"/>
</dbReference>
<dbReference type="PANTHER" id="PTHR33219">
    <property type="entry name" value="YLMG HOMOLOG PROTEIN 2, CHLOROPLASTIC"/>
    <property type="match status" value="1"/>
</dbReference>
<dbReference type="AlphaFoldDB" id="A0A1R0IQ89"/>
<evidence type="ECO:0000256" key="1">
    <source>
        <dbReference type="ARBA" id="ARBA00010894"/>
    </source>
</evidence>
<keyword evidence="2" id="KW-0812">Transmembrane</keyword>
<evidence type="ECO:0000313" key="3">
    <source>
        <dbReference type="EMBL" id="PSR29999.1"/>
    </source>
</evidence>